<proteinExistence type="predicted"/>
<name>A0ACC1CMX6_9NEOP</name>
<accession>A0ACC1CMX6</accession>
<reference evidence="1 2" key="1">
    <citation type="journal article" date="2021" name="Front. Genet.">
        <title>Chromosome-Level Genome Assembly Reveals Significant Gene Expansion in the Toll and IMD Signaling Pathways of Dendrolimus kikuchii.</title>
        <authorList>
            <person name="Zhou J."/>
            <person name="Wu P."/>
            <person name="Xiong Z."/>
            <person name="Liu N."/>
            <person name="Zhao N."/>
            <person name="Ji M."/>
            <person name="Qiu Y."/>
            <person name="Yang B."/>
        </authorList>
    </citation>
    <scope>NUCLEOTIDE SEQUENCE [LARGE SCALE GENOMIC DNA]</scope>
    <source>
        <strain evidence="1">Ann1</strain>
    </source>
</reference>
<comment type="caution">
    <text evidence="1">The sequence shown here is derived from an EMBL/GenBank/DDBJ whole genome shotgun (WGS) entry which is preliminary data.</text>
</comment>
<gene>
    <name evidence="1" type="ORF">K1T71_011129</name>
</gene>
<dbReference type="Proteomes" id="UP000824533">
    <property type="component" value="Linkage Group LG20"/>
</dbReference>
<evidence type="ECO:0000313" key="2">
    <source>
        <dbReference type="Proteomes" id="UP000824533"/>
    </source>
</evidence>
<keyword evidence="2" id="KW-1185">Reference proteome</keyword>
<organism evidence="1 2">
    <name type="scientific">Dendrolimus kikuchii</name>
    <dbReference type="NCBI Taxonomy" id="765133"/>
    <lineage>
        <taxon>Eukaryota</taxon>
        <taxon>Metazoa</taxon>
        <taxon>Ecdysozoa</taxon>
        <taxon>Arthropoda</taxon>
        <taxon>Hexapoda</taxon>
        <taxon>Insecta</taxon>
        <taxon>Pterygota</taxon>
        <taxon>Neoptera</taxon>
        <taxon>Endopterygota</taxon>
        <taxon>Lepidoptera</taxon>
        <taxon>Glossata</taxon>
        <taxon>Ditrysia</taxon>
        <taxon>Bombycoidea</taxon>
        <taxon>Lasiocampidae</taxon>
        <taxon>Dendrolimus</taxon>
    </lineage>
</organism>
<protein>
    <submittedName>
        <fullName evidence="1">Uncharacterized protein</fullName>
    </submittedName>
</protein>
<sequence>MSPRKQPRSLFNLCVKSCVSLINSTCFYIENKYPDEMFRNRKRDAYILKRHLMTMLPARLFDVLCSKRTRCQYHGDPRIQLFILTHPKMAVFRKSELDNSIPQFFWTSTLPKLNRLVVLDLKFICTDEILQVIGRNCLLLEEINIVSRVDICKSDVNASVWKRNVSNKGLRYIVNLKKLRILAMDPPRNERMCRVGRCVSQAGIIKLINVLPVLEELRIESCNIGSTLIDAAVNIGPLSLRKMNYHFASPEGLRKLIKICPFLKELSVVHFYERSNKDKIVEEITMSDLTLNYLDLSFFSYGDSMEQLLRSKGAYLTSFSIWEMEHSVTFDAIVTIGELCPNLQKFRLITQSKSLVFPRYFQRPKNIFNKLEYLTIGCENFNIDHMLTFFLECTDNLQKIMLKYQTKCNIDDILMNLLQKGFLRNIVYLWLDCTLTVSKTVVWQMIQMCEKLHNLTVDFEEYETELQQHIAENNLNLKLGSY</sequence>
<evidence type="ECO:0000313" key="1">
    <source>
        <dbReference type="EMBL" id="KAJ0172953.1"/>
    </source>
</evidence>
<dbReference type="EMBL" id="CM034406">
    <property type="protein sequence ID" value="KAJ0172953.1"/>
    <property type="molecule type" value="Genomic_DNA"/>
</dbReference>